<sequence>MSRLSKFVSRRRRLFVETLEQRRLLATYTVNSAGGDGDSFGDDGACDTAFNPNTTPPTPANNVCTLRAALEQSAINGGGDTIIFAIPGDANFVPEIPGGLGIAANVTLDGTTQASGRVIIQGNIVTFGDGATVKGLFVQDTFTVPTNNNTIQDVIAESLHVPGNGNQIGGTGTNDSVVVLAGGLSITGNTNVVEGSFIGFNPETQSVDANPNAAGIAILAGTGPTNTATGNRIGGSAPGAGNVIGGFNIGIDVGSISLNNPVAAAGNIIQGNWIGIDPSGAPIPNVTAGISVQAMGGNQIGGSEAGEGNVISSSGIGIRLLENASNNTIQGNFIGTNVEGTAALPDQRVGIVLDSQGRPPFGPSSNVIGGTDPGAGNVIAGHAEAGIRINNGPTLNTIDGNLIGLSAFEDPLPNGIGVDVLFAGANTIGGPVGNTISANQTGILIAGSTSAANKIQGNRIGTNIDGDVAIGNNTGILINDAPGTLIGGPISEGSSTILGNVISGSIALPAENIFGHGIFIANSNARNTVVQGNRIGTNAAGDAALPNAGDGVLVVSANGTHVGGDGGGLGNLISGNGGDGVTFFGASAAPVIMDAVIEGNMIGTNASGDAAIPNGARGVHLDSNIQGTRVGGDKPGMRNLISGNAADGIIIFGNAAQENEIYGNTIGLDATGTERIPNGESGILIQDSSNNLIGKVIDTDVHGNLISGNRADGLRIDGQLATGNLVIGNHIGVGIIGDEQLGNRDHGVRIIDARDNRIGPYANVPVGSFPTAGNIISDNLDSGIRIEGSASGNQILGNGIGTAALGFVDEKLLVLGNLENGIDIEDASNNWIGGKPTVAIPASASIPEKVAGNVIATNSLDGVRVTGETAIGNRISNNSIFLNGSQGIDLGPPDITDNDGAEGQGFPDTDTGPNLLQNFPVIEDLQPSADRSTIRLVSRLETTPNKTYTVEVFGNFRREVAGQGRIPLTTIDVAVGPTGVANFTVDVPAPQPVPSRGGQRANSFAMTATDPDGNTSEFSASVSAPELVIEDLDFTLEKISFENGAFLFRDTIIVRNEGGRDASGVLVQFRDQDGNTLGPVDQDQFVNLPAPLDEPIDVMIDIEWDITDILLDSGGSKNLQLIATIDPNNTIKELVDDVENNTQSESLFVNIRPVIKESDVKTEYKPGAFFAGVNLENDVIVEAIDWNGNLPGDDLGAGVTRTLAFNAGTATQSTIIFGASTPPFEYTFDIGEDLSPGTTLVTLTATSFSDLPPTVFGINYTQIENPAWIGDTFVTVEDVGNGPYDKVAKYHAGFGFPGFTTDGFFELPVSVKIGSGNLGPEIGSYQVDLDFRSDGIATLTGTAPWSGVIAGRKVLPEVDVELSGTARPANGTLEIVEVSTTVSLAGDVETPSVPLPPPVSFLSAHGELSGSLNATLSVAESFDGTLDWQPAGFGIGVGAALKISAGYQGLAYAEGGIGGNINANFNLPATPCLLDSVTLQFALTAEVQVLVATASYEFNFPDPPFMLAGCGGGGSGEQIAALLAQGENVTPTLKLAQSTAGEHFATLTNDGLPDIRYRYAAPSLAVHDDGTKTLVWVDEDPTKPVEGQLEILAAREVDGVWQTPQTITDDGLIDVQPTVSLMPDGTPVAVWSHVGASIVDPLNPDPYALLGSMDLFYSTFNATDGLWSAPALLTSSVGMDYLPRLTPTDTGVAAAFLTDVDGDTSLFPDDGKTIDSTLRIVEFDGTDWTTPATIASGVDATTAPQAILADLGDGVDGLAAWDSGSLDSGPGMRVAISRGGTWQPTLLLADQPEAVTPQIIKLPGSDAAGLAWLNEQISDGPRPENTIDALYYATFENGQLGTPNLVAKSAGISDPVMTLDDSGRVVIAWIESFSNAVGIGYAVQDVDGVWGSPQRLSTPDGQLPWWLLPYVEDNALHVLNISRTITTNIGPGQGEHIPGDTPILTTPSLGQSTALIAPDLVASALTTSSPAPGTLRVSSTITNTGDLASTATTAHLEADGTVFGTAINIGALAPGESLDVMFDWSEPANPLSTVELSVVADPDNTVTEKNESNNTASIQRFLPDLASKNVVANLDGEDIVVSGEVISTGDIPSGVDAVVRLMLDDPDNGEVFAEITVGSLTVGGVSAFSFTIPNARTRLGGVRTGYIIVDANHAVAEQNERFDNIEIVALNPFRSWTNPDDPFDVEGTNGHTALDALVIINELNRNRDRKLPVPPTPKPFYDPNGDGFVTELDALVIINQLNRESAAAFFGEPIVETSELSSAPQTVAPESTRTEPAPQVSLLVLTKKETPDVIEQLAENMHLPSKWISRAAVSDRVLRELLLDAEEGWSSRPADERWRPIDSDWIRELTELN</sequence>
<organism evidence="2 3">
    <name type="scientific">Aporhodopirellula aestuarii</name>
    <dbReference type="NCBI Taxonomy" id="2950107"/>
    <lineage>
        <taxon>Bacteria</taxon>
        <taxon>Pseudomonadati</taxon>
        <taxon>Planctomycetota</taxon>
        <taxon>Planctomycetia</taxon>
        <taxon>Pirellulales</taxon>
        <taxon>Pirellulaceae</taxon>
        <taxon>Aporhodopirellula</taxon>
    </lineage>
</organism>
<evidence type="ECO:0000313" key="3">
    <source>
        <dbReference type="Proteomes" id="UP001202961"/>
    </source>
</evidence>
<dbReference type="EMBL" id="JAMQBK010000029">
    <property type="protein sequence ID" value="MCM2371111.1"/>
    <property type="molecule type" value="Genomic_DNA"/>
</dbReference>
<comment type="caution">
    <text evidence="2">The sequence shown here is derived from an EMBL/GenBank/DDBJ whole genome shotgun (WGS) entry which is preliminary data.</text>
</comment>
<name>A0ABT0U430_9BACT</name>
<dbReference type="InterPro" id="IPR002105">
    <property type="entry name" value="Dockerin_1_rpt"/>
</dbReference>
<dbReference type="Gene3D" id="2.160.20.10">
    <property type="entry name" value="Single-stranded right-handed beta-helix, Pectin lyase-like"/>
    <property type="match status" value="1"/>
</dbReference>
<dbReference type="RefSeq" id="WP_250928755.1">
    <property type="nucleotide sequence ID" value="NZ_JAMQBK010000029.1"/>
</dbReference>
<reference evidence="2 3" key="1">
    <citation type="journal article" date="2022" name="Syst. Appl. Microbiol.">
        <title>Rhodopirellula aestuarii sp. nov., a novel member of the genus Rhodopirellula isolated from brackish sediments collected in the Tagus River estuary, Portugal.</title>
        <authorList>
            <person name="Vitorino I.R."/>
            <person name="Klimek D."/>
            <person name="Calusinska M."/>
            <person name="Lobo-da-Cunha A."/>
            <person name="Vasconcelos V."/>
            <person name="Lage O.M."/>
        </authorList>
    </citation>
    <scope>NUCLEOTIDE SEQUENCE [LARGE SCALE GENOMIC DNA]</scope>
    <source>
        <strain evidence="2 3">ICT_H3.1</strain>
    </source>
</reference>
<keyword evidence="3" id="KW-1185">Reference proteome</keyword>
<dbReference type="InterPro" id="IPR006626">
    <property type="entry name" value="PbH1"/>
</dbReference>
<feature type="domain" description="CARDB" evidence="1">
    <location>
        <begin position="1958"/>
        <end position="2057"/>
    </location>
</feature>
<dbReference type="InterPro" id="IPR013783">
    <property type="entry name" value="Ig-like_fold"/>
</dbReference>
<dbReference type="InterPro" id="IPR011635">
    <property type="entry name" value="CARDB"/>
</dbReference>
<dbReference type="InterPro" id="IPR012334">
    <property type="entry name" value="Pectin_lyas_fold"/>
</dbReference>
<evidence type="ECO:0000313" key="2">
    <source>
        <dbReference type="EMBL" id="MCM2371111.1"/>
    </source>
</evidence>
<dbReference type="SMART" id="SM00710">
    <property type="entry name" value="PbH1"/>
    <property type="match status" value="10"/>
</dbReference>
<proteinExistence type="predicted"/>
<protein>
    <submittedName>
        <fullName evidence="2">Dockerin type I domain-containing protein</fullName>
    </submittedName>
</protein>
<accession>A0ABT0U430</accession>
<dbReference type="Pfam" id="PF00404">
    <property type="entry name" value="Dockerin_1"/>
    <property type="match status" value="1"/>
</dbReference>
<dbReference type="Proteomes" id="UP001202961">
    <property type="component" value="Unassembled WGS sequence"/>
</dbReference>
<dbReference type="Pfam" id="PF07705">
    <property type="entry name" value="CARDB"/>
    <property type="match status" value="1"/>
</dbReference>
<evidence type="ECO:0000259" key="1">
    <source>
        <dbReference type="Pfam" id="PF07705"/>
    </source>
</evidence>
<gene>
    <name evidence="2" type="ORF">NB063_10870</name>
</gene>
<dbReference type="Gene3D" id="2.60.40.10">
    <property type="entry name" value="Immunoglobulins"/>
    <property type="match status" value="2"/>
</dbReference>